<protein>
    <submittedName>
        <fullName evidence="2">Uncharacterized protein</fullName>
    </submittedName>
</protein>
<keyword evidence="3" id="KW-1185">Reference proteome</keyword>
<sequence>MKLLALAFVGLVTLTVASPTEAVVVATSMHKNDGTHLYKCGMGEVVLACFSPNACPVLEKCATKCVQGSEGAGCVTEATTVTIVANLEAHQAVHTADTNDVDDVAKKTYQCSNDHTGVLVCQYGFCSTDHYCNKGTTCRDRCACCKKGSHEVADTNDDKVLPRSTEKPGVCVPGTYSCNYNAKTNTGWIIVCDSKGEWQYSADCGDNQRCMKDPKGVAHCYKLQKARQEPTSTTSSWLEDPTAIPIPDRSLCKAGNFSCTWNSFTKSDWIIVCNSVGDWQWSSDCTPALKCEPGPNAVAHCVAKGEGLNTLST</sequence>
<dbReference type="Proteomes" id="UP000265663">
    <property type="component" value="Unassembled WGS sequence"/>
</dbReference>
<dbReference type="OrthoDB" id="3766157at2759"/>
<gene>
    <name evidence="2" type="ORF">GMOD_00003250</name>
</gene>
<name>A0A3M7MII2_9PLEO</name>
<feature type="signal peptide" evidence="1">
    <location>
        <begin position="1"/>
        <end position="22"/>
    </location>
</feature>
<dbReference type="AlphaFoldDB" id="A0A3M7MII2"/>
<evidence type="ECO:0000256" key="1">
    <source>
        <dbReference type="SAM" id="SignalP"/>
    </source>
</evidence>
<evidence type="ECO:0000313" key="2">
    <source>
        <dbReference type="EMBL" id="RMZ74242.1"/>
    </source>
</evidence>
<dbReference type="EMBL" id="KE747844">
    <property type="protein sequence ID" value="RMZ74242.1"/>
    <property type="molecule type" value="Genomic_DNA"/>
</dbReference>
<reference evidence="2 3" key="1">
    <citation type="journal article" date="2014" name="PLoS ONE">
        <title>De novo Genome Assembly of the Fungal Plant Pathogen Pyrenophora semeniperda.</title>
        <authorList>
            <person name="Soliai M.M."/>
            <person name="Meyer S.E."/>
            <person name="Udall J.A."/>
            <person name="Elzinga D.E."/>
            <person name="Hermansen R.A."/>
            <person name="Bodily P.M."/>
            <person name="Hart A.A."/>
            <person name="Coleman C.E."/>
        </authorList>
    </citation>
    <scope>NUCLEOTIDE SEQUENCE [LARGE SCALE GENOMIC DNA]</scope>
    <source>
        <strain evidence="2 3">CCB06</strain>
        <tissue evidence="2">Mycelium</tissue>
    </source>
</reference>
<proteinExistence type="predicted"/>
<feature type="chain" id="PRO_5018087755" evidence="1">
    <location>
        <begin position="23"/>
        <end position="313"/>
    </location>
</feature>
<accession>A0A3M7MII2</accession>
<organism evidence="2 3">
    <name type="scientific">Pyrenophora seminiperda CCB06</name>
    <dbReference type="NCBI Taxonomy" id="1302712"/>
    <lineage>
        <taxon>Eukaryota</taxon>
        <taxon>Fungi</taxon>
        <taxon>Dikarya</taxon>
        <taxon>Ascomycota</taxon>
        <taxon>Pezizomycotina</taxon>
        <taxon>Dothideomycetes</taxon>
        <taxon>Pleosporomycetidae</taxon>
        <taxon>Pleosporales</taxon>
        <taxon>Pleosporineae</taxon>
        <taxon>Pleosporaceae</taxon>
        <taxon>Pyrenophora</taxon>
    </lineage>
</organism>
<keyword evidence="1" id="KW-0732">Signal</keyword>
<evidence type="ECO:0000313" key="3">
    <source>
        <dbReference type="Proteomes" id="UP000265663"/>
    </source>
</evidence>